<gene>
    <name evidence="3" type="primary">20342257</name>
    <name evidence="2" type="ORF">GGTG_01799</name>
</gene>
<dbReference type="Proteomes" id="UP000006039">
    <property type="component" value="Unassembled WGS sequence"/>
</dbReference>
<dbReference type="HOGENOM" id="CLU_1786961_0_0_1"/>
<dbReference type="VEuPathDB" id="FungiDB:GGTG_01799"/>
<reference evidence="4" key="1">
    <citation type="submission" date="2010-07" db="EMBL/GenBank/DDBJ databases">
        <title>The genome sequence of Gaeumannomyces graminis var. tritici strain R3-111a-1.</title>
        <authorList>
            <consortium name="The Broad Institute Genome Sequencing Platform"/>
            <person name="Ma L.-J."/>
            <person name="Dead R."/>
            <person name="Young S."/>
            <person name="Zeng Q."/>
            <person name="Koehrsen M."/>
            <person name="Alvarado L."/>
            <person name="Berlin A."/>
            <person name="Chapman S.B."/>
            <person name="Chen Z."/>
            <person name="Freedman E."/>
            <person name="Gellesch M."/>
            <person name="Goldberg J."/>
            <person name="Griggs A."/>
            <person name="Gujja S."/>
            <person name="Heilman E.R."/>
            <person name="Heiman D."/>
            <person name="Hepburn T."/>
            <person name="Howarth C."/>
            <person name="Jen D."/>
            <person name="Larson L."/>
            <person name="Mehta T."/>
            <person name="Neiman D."/>
            <person name="Pearson M."/>
            <person name="Roberts A."/>
            <person name="Saif S."/>
            <person name="Shea T."/>
            <person name="Shenoy N."/>
            <person name="Sisk P."/>
            <person name="Stolte C."/>
            <person name="Sykes S."/>
            <person name="Walk T."/>
            <person name="White J."/>
            <person name="Yandava C."/>
            <person name="Haas B."/>
            <person name="Nusbaum C."/>
            <person name="Birren B."/>
        </authorList>
    </citation>
    <scope>NUCLEOTIDE SEQUENCE [LARGE SCALE GENOMIC DNA]</scope>
    <source>
        <strain evidence="4">R3-111a-1</strain>
    </source>
</reference>
<reference evidence="3" key="5">
    <citation type="submission" date="2018-04" db="UniProtKB">
        <authorList>
            <consortium name="EnsemblFungi"/>
        </authorList>
    </citation>
    <scope>IDENTIFICATION</scope>
    <source>
        <strain evidence="3">R3-111a-1</strain>
    </source>
</reference>
<proteinExistence type="predicted"/>
<evidence type="ECO:0000313" key="3">
    <source>
        <dbReference type="EnsemblFungi" id="EJT81825"/>
    </source>
</evidence>
<dbReference type="RefSeq" id="XP_009217834.1">
    <property type="nucleotide sequence ID" value="XM_009219570.1"/>
</dbReference>
<reference evidence="3" key="4">
    <citation type="journal article" date="2015" name="G3 (Bethesda)">
        <title>Genome sequences of three phytopathogenic species of the Magnaporthaceae family of fungi.</title>
        <authorList>
            <person name="Okagaki L.H."/>
            <person name="Nunes C.C."/>
            <person name="Sailsbery J."/>
            <person name="Clay B."/>
            <person name="Brown D."/>
            <person name="John T."/>
            <person name="Oh Y."/>
            <person name="Young N."/>
            <person name="Fitzgerald M."/>
            <person name="Haas B.J."/>
            <person name="Zeng Q."/>
            <person name="Young S."/>
            <person name="Adiconis X."/>
            <person name="Fan L."/>
            <person name="Levin J.Z."/>
            <person name="Mitchell T.K."/>
            <person name="Okubara P.A."/>
            <person name="Farman M.L."/>
            <person name="Kohn L.M."/>
            <person name="Birren B."/>
            <person name="Ma L.-J."/>
            <person name="Dean R.A."/>
        </authorList>
    </citation>
    <scope>NUCLEOTIDE SEQUENCE</scope>
    <source>
        <strain evidence="3">R3-111a-1</strain>
    </source>
</reference>
<evidence type="ECO:0000313" key="2">
    <source>
        <dbReference type="EMBL" id="EJT81825.1"/>
    </source>
</evidence>
<dbReference type="AlphaFoldDB" id="J3NKK8"/>
<feature type="region of interest" description="Disordered" evidence="1">
    <location>
        <begin position="83"/>
        <end position="103"/>
    </location>
</feature>
<keyword evidence="4" id="KW-1185">Reference proteome</keyword>
<evidence type="ECO:0000313" key="4">
    <source>
        <dbReference type="Proteomes" id="UP000006039"/>
    </source>
</evidence>
<dbReference type="EMBL" id="GL385395">
    <property type="protein sequence ID" value="EJT81825.1"/>
    <property type="molecule type" value="Genomic_DNA"/>
</dbReference>
<sequence length="145" mass="15530">MARRVACSVPRRASMPDQTAAVEGTSQQDHRGTLQCEAAGPDPAGRRCFFKHKRQWEDHCITASPTIHHFREGTVARVRCLPPVSSPLTSPPSESSLSRTTPTTEPAHFTVLAAVDTAPAACLAARPLTYHSMNTAVGSTTQGPI</sequence>
<feature type="region of interest" description="Disordered" evidence="1">
    <location>
        <begin position="1"/>
        <end position="31"/>
    </location>
</feature>
<accession>J3NKK8</accession>
<dbReference type="EnsemblFungi" id="EJT81825">
    <property type="protein sequence ID" value="EJT81825"/>
    <property type="gene ID" value="GGTG_01799"/>
</dbReference>
<reference evidence="2" key="3">
    <citation type="submission" date="2010-09" db="EMBL/GenBank/DDBJ databases">
        <title>Annotation of Gaeumannomyces graminis var. tritici R3-111a-1.</title>
        <authorList>
            <consortium name="The Broad Institute Genome Sequencing Platform"/>
            <person name="Ma L.-J."/>
            <person name="Dead R."/>
            <person name="Young S.K."/>
            <person name="Zeng Q."/>
            <person name="Gargeya S."/>
            <person name="Fitzgerald M."/>
            <person name="Haas B."/>
            <person name="Abouelleil A."/>
            <person name="Alvarado L."/>
            <person name="Arachchi H.M."/>
            <person name="Berlin A."/>
            <person name="Brown A."/>
            <person name="Chapman S.B."/>
            <person name="Chen Z."/>
            <person name="Dunbar C."/>
            <person name="Freedman E."/>
            <person name="Gearin G."/>
            <person name="Gellesch M."/>
            <person name="Goldberg J."/>
            <person name="Griggs A."/>
            <person name="Gujja S."/>
            <person name="Heiman D."/>
            <person name="Howarth C."/>
            <person name="Larson L."/>
            <person name="Lui A."/>
            <person name="MacDonald P.J.P."/>
            <person name="Mehta T."/>
            <person name="Montmayeur A."/>
            <person name="Murphy C."/>
            <person name="Neiman D."/>
            <person name="Pearson M."/>
            <person name="Priest M."/>
            <person name="Roberts A."/>
            <person name="Saif S."/>
            <person name="Shea T."/>
            <person name="Shenoy N."/>
            <person name="Sisk P."/>
            <person name="Stolte C."/>
            <person name="Sykes S."/>
            <person name="Yandava C."/>
            <person name="Wortman J."/>
            <person name="Nusbaum C."/>
            <person name="Birren B."/>
        </authorList>
    </citation>
    <scope>NUCLEOTIDE SEQUENCE</scope>
    <source>
        <strain evidence="2">R3-111a-1</strain>
    </source>
</reference>
<name>J3NKK8_GAET3</name>
<organism evidence="2">
    <name type="scientific">Gaeumannomyces tritici (strain R3-111a-1)</name>
    <name type="common">Wheat and barley take-all root rot fungus</name>
    <name type="synonym">Gaeumannomyces graminis var. tritici</name>
    <dbReference type="NCBI Taxonomy" id="644352"/>
    <lineage>
        <taxon>Eukaryota</taxon>
        <taxon>Fungi</taxon>
        <taxon>Dikarya</taxon>
        <taxon>Ascomycota</taxon>
        <taxon>Pezizomycotina</taxon>
        <taxon>Sordariomycetes</taxon>
        <taxon>Sordariomycetidae</taxon>
        <taxon>Magnaporthales</taxon>
        <taxon>Magnaporthaceae</taxon>
        <taxon>Gaeumannomyces</taxon>
    </lineage>
</organism>
<protein>
    <submittedName>
        <fullName evidence="2 3">Uncharacterized protein</fullName>
    </submittedName>
</protein>
<dbReference type="GeneID" id="20342257"/>
<reference evidence="2" key="2">
    <citation type="submission" date="2010-07" db="EMBL/GenBank/DDBJ databases">
        <authorList>
            <consortium name="The Broad Institute Genome Sequencing Platform"/>
            <consortium name="Broad Institute Genome Sequencing Center for Infectious Disease"/>
            <person name="Ma L.-J."/>
            <person name="Dead R."/>
            <person name="Young S."/>
            <person name="Zeng Q."/>
            <person name="Koehrsen M."/>
            <person name="Alvarado L."/>
            <person name="Berlin A."/>
            <person name="Chapman S.B."/>
            <person name="Chen Z."/>
            <person name="Freedman E."/>
            <person name="Gellesch M."/>
            <person name="Goldberg J."/>
            <person name="Griggs A."/>
            <person name="Gujja S."/>
            <person name="Heilman E.R."/>
            <person name="Heiman D."/>
            <person name="Hepburn T."/>
            <person name="Howarth C."/>
            <person name="Jen D."/>
            <person name="Larson L."/>
            <person name="Mehta T."/>
            <person name="Neiman D."/>
            <person name="Pearson M."/>
            <person name="Roberts A."/>
            <person name="Saif S."/>
            <person name="Shea T."/>
            <person name="Shenoy N."/>
            <person name="Sisk P."/>
            <person name="Stolte C."/>
            <person name="Sykes S."/>
            <person name="Walk T."/>
            <person name="White J."/>
            <person name="Yandava C."/>
            <person name="Haas B."/>
            <person name="Nusbaum C."/>
            <person name="Birren B."/>
        </authorList>
    </citation>
    <scope>NUCLEOTIDE SEQUENCE</scope>
    <source>
        <strain evidence="2">R3-111a-1</strain>
    </source>
</reference>
<evidence type="ECO:0000256" key="1">
    <source>
        <dbReference type="SAM" id="MobiDB-lite"/>
    </source>
</evidence>